<dbReference type="Proteomes" id="UP001215280">
    <property type="component" value="Unassembled WGS sequence"/>
</dbReference>
<gene>
    <name evidence="3" type="ORF">DFH07DRAFT_766401</name>
</gene>
<dbReference type="PROSITE" id="PS50800">
    <property type="entry name" value="SAP"/>
    <property type="match status" value="1"/>
</dbReference>
<dbReference type="Gene3D" id="1.10.720.30">
    <property type="entry name" value="SAP domain"/>
    <property type="match status" value="1"/>
</dbReference>
<keyword evidence="4" id="KW-1185">Reference proteome</keyword>
<feature type="domain" description="SAP" evidence="2">
    <location>
        <begin position="30"/>
        <end position="64"/>
    </location>
</feature>
<feature type="region of interest" description="Disordered" evidence="1">
    <location>
        <begin position="77"/>
        <end position="100"/>
    </location>
</feature>
<dbReference type="AlphaFoldDB" id="A0AAD7K865"/>
<feature type="compositionally biased region" description="Basic residues" evidence="1">
    <location>
        <begin position="82"/>
        <end position="93"/>
    </location>
</feature>
<dbReference type="Pfam" id="PF02037">
    <property type="entry name" value="SAP"/>
    <property type="match status" value="1"/>
</dbReference>
<proteinExistence type="predicted"/>
<evidence type="ECO:0000313" key="4">
    <source>
        <dbReference type="Proteomes" id="UP001215280"/>
    </source>
</evidence>
<accession>A0AAD7K865</accession>
<dbReference type="InterPro" id="IPR003034">
    <property type="entry name" value="SAP_dom"/>
</dbReference>
<name>A0AAD7K865_9AGAR</name>
<evidence type="ECO:0000313" key="3">
    <source>
        <dbReference type="EMBL" id="KAJ7777654.1"/>
    </source>
</evidence>
<organism evidence="3 4">
    <name type="scientific">Mycena maculata</name>
    <dbReference type="NCBI Taxonomy" id="230809"/>
    <lineage>
        <taxon>Eukaryota</taxon>
        <taxon>Fungi</taxon>
        <taxon>Dikarya</taxon>
        <taxon>Basidiomycota</taxon>
        <taxon>Agaricomycotina</taxon>
        <taxon>Agaricomycetes</taxon>
        <taxon>Agaricomycetidae</taxon>
        <taxon>Agaricales</taxon>
        <taxon>Marasmiineae</taxon>
        <taxon>Mycenaceae</taxon>
        <taxon>Mycena</taxon>
    </lineage>
</organism>
<dbReference type="EMBL" id="JARJLG010000010">
    <property type="protein sequence ID" value="KAJ7777654.1"/>
    <property type="molecule type" value="Genomic_DNA"/>
</dbReference>
<reference evidence="3" key="1">
    <citation type="submission" date="2023-03" db="EMBL/GenBank/DDBJ databases">
        <title>Massive genome expansion in bonnet fungi (Mycena s.s.) driven by repeated elements and novel gene families across ecological guilds.</title>
        <authorList>
            <consortium name="Lawrence Berkeley National Laboratory"/>
            <person name="Harder C.B."/>
            <person name="Miyauchi S."/>
            <person name="Viragh M."/>
            <person name="Kuo A."/>
            <person name="Thoen E."/>
            <person name="Andreopoulos B."/>
            <person name="Lu D."/>
            <person name="Skrede I."/>
            <person name="Drula E."/>
            <person name="Henrissat B."/>
            <person name="Morin E."/>
            <person name="Kohler A."/>
            <person name="Barry K."/>
            <person name="LaButti K."/>
            <person name="Morin E."/>
            <person name="Salamov A."/>
            <person name="Lipzen A."/>
            <person name="Mereny Z."/>
            <person name="Hegedus B."/>
            <person name="Baldrian P."/>
            <person name="Stursova M."/>
            <person name="Weitz H."/>
            <person name="Taylor A."/>
            <person name="Grigoriev I.V."/>
            <person name="Nagy L.G."/>
            <person name="Martin F."/>
            <person name="Kauserud H."/>
        </authorList>
    </citation>
    <scope>NUCLEOTIDE SEQUENCE</scope>
    <source>
        <strain evidence="3">CBHHK188m</strain>
    </source>
</reference>
<sequence>MPKDVSKDDPGLPFPGEYGPEGFATQYIHLKSLTNTQLSDHCKTFKLPHSGNKTALTERLKMFSHDKSRWETLIPGATNSHKGIRNPNKKSKPKGSELRRENLFNGAPGVRIANAPVTERSKDLRTAEQKAAIIPWAQRIVKQYPYQPHTPETGTNPSIYISPPAPSIPPAPSVGPALQATIKPTAVNQYSNMIGEFLTRLEQLSTTTTDPVALGPGTSLSSMAQSFSVPPSASSSSTPVISASAFNSTAPSDPTSMSVDSSTVDVSSVSPAADVSMHDMNDPPAVSYAKSIQELPRVWDDNSPDWNGTSPLSIDNTPIPLVYWPTVYKYWKGTQWKGVKKTWFDWKILVRAMSGTSMEDFWVRFSAPDKFGQLQPLKYTPLLARLAAERKVADEKLADLARHELTTEQLTYRKGAQLHVMTKPAMIAACYRRLKGIDVEDEGDDDE</sequence>
<evidence type="ECO:0000256" key="1">
    <source>
        <dbReference type="SAM" id="MobiDB-lite"/>
    </source>
</evidence>
<comment type="caution">
    <text evidence="3">The sequence shown here is derived from an EMBL/GenBank/DDBJ whole genome shotgun (WGS) entry which is preliminary data.</text>
</comment>
<protein>
    <recommendedName>
        <fullName evidence="2">SAP domain-containing protein</fullName>
    </recommendedName>
</protein>
<dbReference type="InterPro" id="IPR036361">
    <property type="entry name" value="SAP_dom_sf"/>
</dbReference>
<evidence type="ECO:0000259" key="2">
    <source>
        <dbReference type="PROSITE" id="PS50800"/>
    </source>
</evidence>